<keyword evidence="2" id="KW-1133">Transmembrane helix</keyword>
<feature type="region of interest" description="Disordered" evidence="1">
    <location>
        <begin position="20"/>
        <end position="45"/>
    </location>
</feature>
<keyword evidence="2" id="KW-0472">Membrane</keyword>
<feature type="compositionally biased region" description="Polar residues" evidence="1">
    <location>
        <begin position="63"/>
        <end position="74"/>
    </location>
</feature>
<name>A0A9P4K0A8_9PLEO</name>
<feature type="transmembrane region" description="Helical" evidence="2">
    <location>
        <begin position="145"/>
        <end position="164"/>
    </location>
</feature>
<reference evidence="4" key="1">
    <citation type="journal article" date="2020" name="Stud. Mycol.">
        <title>101 Dothideomycetes genomes: A test case for predicting lifestyles and emergence of pathogens.</title>
        <authorList>
            <person name="Haridas S."/>
            <person name="Albert R."/>
            <person name="Binder M."/>
            <person name="Bloem J."/>
            <person name="LaButti K."/>
            <person name="Salamov A."/>
            <person name="Andreopoulos B."/>
            <person name="Baker S."/>
            <person name="Barry K."/>
            <person name="Bills G."/>
            <person name="Bluhm B."/>
            <person name="Cannon C."/>
            <person name="Castanera R."/>
            <person name="Culley D."/>
            <person name="Daum C."/>
            <person name="Ezra D."/>
            <person name="Gonzalez J."/>
            <person name="Henrissat B."/>
            <person name="Kuo A."/>
            <person name="Liang C."/>
            <person name="Lipzen A."/>
            <person name="Lutzoni F."/>
            <person name="Magnuson J."/>
            <person name="Mondo S."/>
            <person name="Nolan M."/>
            <person name="Ohm R."/>
            <person name="Pangilinan J."/>
            <person name="Park H.-J."/>
            <person name="Ramirez L."/>
            <person name="Alfaro M."/>
            <person name="Sun H."/>
            <person name="Tritt A."/>
            <person name="Yoshinaga Y."/>
            <person name="Zwiers L.-H."/>
            <person name="Turgeon B."/>
            <person name="Goodwin S."/>
            <person name="Spatafora J."/>
            <person name="Crous P."/>
            <person name="Grigoriev I."/>
        </authorList>
    </citation>
    <scope>NUCLEOTIDE SEQUENCE [LARGE SCALE GENOMIC DNA]</scope>
    <source>
        <strain evidence="4">CBS 304.66</strain>
    </source>
</reference>
<evidence type="ECO:0000256" key="1">
    <source>
        <dbReference type="SAM" id="MobiDB-lite"/>
    </source>
</evidence>
<evidence type="ECO:0000256" key="2">
    <source>
        <dbReference type="SAM" id="Phobius"/>
    </source>
</evidence>
<sequence>MTMDSNRSLSFEVVSLDSERRGPYNLERRESEDCTDASLPFKHPQHGNASYSLLSNAEQLRQSGTTKIESQQSQEHPESTTSDTISTHSTIKNYNHRESRKFLLWTGFNRFCVTLFLCLFIGLTLRAYEGLNKPHTRALSKSDVRIFNAIILGLSLALGLNLASSLKHYGLLLRWSILTRRYVSLQAFDLILGCENLTNVFKLMVISFPGVHKIPSIRFPPWRQKTRWRGAKFTWLICLAWLLLNVGAQTLVATLSIFWPTDTLDAMPLTGNVSISNIMAWQADSFPLQLSSANLYGLSGSLYPVFAKGNPNEISSQKDDISIVRGDGYYEYSFLDKDLNNVASSRTVQARAACIQFSFGEDEGKRINGMVEASLDGGKTWSVYNVIRAVGGQIAWTGILSHSCGPRCTSLLVYQRADHKNVEKNAMFLCNSTISEVRHIKNAFGNLREEDKPHVDSTDDFARIAAGAIAWTGDFDSGNRDNQTRTYPTEVPFSPNHTVSPMDVEDIISRFSIGAIAAFDDHGPRYIVSNPPIGPVRDQQLRVDWVRIIIILSWICLVQFAALLAMLAFANKSIIRDESFFSVAMLLSPVVSRITREEGINLSGEEILAHPNLVGKRIRYDYVKVRTATKKLKKVDILFQETDDDGDNYKRRKMWADGEYI</sequence>
<evidence type="ECO:0000313" key="3">
    <source>
        <dbReference type="EMBL" id="KAF2258962.1"/>
    </source>
</evidence>
<feature type="transmembrane region" description="Helical" evidence="2">
    <location>
        <begin position="233"/>
        <end position="259"/>
    </location>
</feature>
<proteinExistence type="predicted"/>
<evidence type="ECO:0000313" key="4">
    <source>
        <dbReference type="Proteomes" id="UP000800093"/>
    </source>
</evidence>
<accession>A0A9P4K0A8</accession>
<feature type="compositionally biased region" description="Low complexity" evidence="1">
    <location>
        <begin position="79"/>
        <end position="88"/>
    </location>
</feature>
<comment type="caution">
    <text evidence="3">The sequence shown here is derived from an EMBL/GenBank/DDBJ whole genome shotgun (WGS) entry which is preliminary data.</text>
</comment>
<feature type="transmembrane region" description="Helical" evidence="2">
    <location>
        <begin position="545"/>
        <end position="570"/>
    </location>
</feature>
<dbReference type="OrthoDB" id="3596604at2759"/>
<protein>
    <submittedName>
        <fullName evidence="3">Uncharacterized protein</fullName>
    </submittedName>
</protein>
<feature type="compositionally biased region" description="Basic and acidic residues" evidence="1">
    <location>
        <begin position="20"/>
        <end position="32"/>
    </location>
</feature>
<feature type="region of interest" description="Disordered" evidence="1">
    <location>
        <begin position="63"/>
        <end position="88"/>
    </location>
</feature>
<dbReference type="AlphaFoldDB" id="A0A9P4K0A8"/>
<gene>
    <name evidence="3" type="ORF">CC78DRAFT_621407</name>
</gene>
<keyword evidence="2" id="KW-0812">Transmembrane</keyword>
<dbReference type="EMBL" id="ML986726">
    <property type="protein sequence ID" value="KAF2258962.1"/>
    <property type="molecule type" value="Genomic_DNA"/>
</dbReference>
<organism evidence="3 4">
    <name type="scientific">Lojkania enalia</name>
    <dbReference type="NCBI Taxonomy" id="147567"/>
    <lineage>
        <taxon>Eukaryota</taxon>
        <taxon>Fungi</taxon>
        <taxon>Dikarya</taxon>
        <taxon>Ascomycota</taxon>
        <taxon>Pezizomycotina</taxon>
        <taxon>Dothideomycetes</taxon>
        <taxon>Pleosporomycetidae</taxon>
        <taxon>Pleosporales</taxon>
        <taxon>Pleosporales incertae sedis</taxon>
        <taxon>Lojkania</taxon>
    </lineage>
</organism>
<feature type="transmembrane region" description="Helical" evidence="2">
    <location>
        <begin position="102"/>
        <end position="125"/>
    </location>
</feature>
<dbReference type="Proteomes" id="UP000800093">
    <property type="component" value="Unassembled WGS sequence"/>
</dbReference>
<keyword evidence="4" id="KW-1185">Reference proteome</keyword>